<dbReference type="PROSITE" id="PS50977">
    <property type="entry name" value="HTH_TETR_2"/>
    <property type="match status" value="1"/>
</dbReference>
<gene>
    <name evidence="4" type="ORF">N868_09455</name>
</gene>
<sequence length="226" mass="24667">MRSAGRSRESSVEDLTTRARIRDVAVLRFGRDGFGASVRTVAADAGVSPALVIHHFGTKERLREACDAHVLQEIRHAKRESLVEASGNRFLEYLATAEHYAPVFAYVMRSLQHGGPLAKAFVDHMVEDAVAYLADGVAAGVIVPSRDEEARARYLVLSALGAGLLSMALDPPDDPADVAAMMRRHFDAITLPALELYTEGMLTSRRMLDEYLLYVSDPPGAREDAS</sequence>
<dbReference type="SUPFAM" id="SSF46689">
    <property type="entry name" value="Homeodomain-like"/>
    <property type="match status" value="1"/>
</dbReference>
<dbReference type="PANTHER" id="PTHR30055:SF146">
    <property type="entry name" value="HTH-TYPE TRANSCRIPTIONAL DUAL REGULATOR CECR"/>
    <property type="match status" value="1"/>
</dbReference>
<reference evidence="4 5" key="2">
    <citation type="journal article" date="2015" name="Stand. Genomic Sci.">
        <title>Draft genome sequence of Cellulomonas carbonis T26(T) and comparative analysis of six Cellulomonas genomes.</title>
        <authorList>
            <person name="Zhuang W."/>
            <person name="Zhang S."/>
            <person name="Xia X."/>
            <person name="Wang G."/>
        </authorList>
    </citation>
    <scope>NUCLEOTIDE SEQUENCE [LARGE SCALE GENOMIC DNA]</scope>
    <source>
        <strain evidence="4 5">T26</strain>
    </source>
</reference>
<dbReference type="EMBL" id="AXCY01000080">
    <property type="protein sequence ID" value="KGM09722.1"/>
    <property type="molecule type" value="Genomic_DNA"/>
</dbReference>
<dbReference type="InterPro" id="IPR041484">
    <property type="entry name" value="TetR_C_25"/>
</dbReference>
<dbReference type="InterPro" id="IPR050109">
    <property type="entry name" value="HTH-type_TetR-like_transc_reg"/>
</dbReference>
<dbReference type="AlphaFoldDB" id="A0A0A0BQ26"/>
<dbReference type="Gene3D" id="1.10.357.10">
    <property type="entry name" value="Tetracycline Repressor, domain 2"/>
    <property type="match status" value="1"/>
</dbReference>
<feature type="DNA-binding region" description="H-T-H motif" evidence="2">
    <location>
        <begin position="37"/>
        <end position="56"/>
    </location>
</feature>
<dbReference type="RefSeq" id="WP_043608165.1">
    <property type="nucleotide sequence ID" value="NZ_AXCY01000080.1"/>
</dbReference>
<feature type="domain" description="HTH tetR-type" evidence="3">
    <location>
        <begin position="15"/>
        <end position="74"/>
    </location>
</feature>
<dbReference type="InterPro" id="IPR036271">
    <property type="entry name" value="Tet_transcr_reg_TetR-rel_C_sf"/>
</dbReference>
<evidence type="ECO:0000256" key="1">
    <source>
        <dbReference type="ARBA" id="ARBA00023125"/>
    </source>
</evidence>
<dbReference type="GO" id="GO:0000976">
    <property type="term" value="F:transcription cis-regulatory region binding"/>
    <property type="evidence" value="ECO:0007669"/>
    <property type="project" value="TreeGrafter"/>
</dbReference>
<dbReference type="Proteomes" id="UP000029839">
    <property type="component" value="Unassembled WGS sequence"/>
</dbReference>
<dbReference type="GO" id="GO:0003700">
    <property type="term" value="F:DNA-binding transcription factor activity"/>
    <property type="evidence" value="ECO:0007669"/>
    <property type="project" value="TreeGrafter"/>
</dbReference>
<evidence type="ECO:0000259" key="3">
    <source>
        <dbReference type="PROSITE" id="PS50977"/>
    </source>
</evidence>
<evidence type="ECO:0000256" key="2">
    <source>
        <dbReference type="PROSITE-ProRule" id="PRU00335"/>
    </source>
</evidence>
<keyword evidence="5" id="KW-1185">Reference proteome</keyword>
<dbReference type="InterPro" id="IPR001647">
    <property type="entry name" value="HTH_TetR"/>
</dbReference>
<dbReference type="SUPFAM" id="SSF48498">
    <property type="entry name" value="Tetracyclin repressor-like, C-terminal domain"/>
    <property type="match status" value="1"/>
</dbReference>
<dbReference type="Pfam" id="PF17933">
    <property type="entry name" value="TetR_C_25"/>
    <property type="match status" value="1"/>
</dbReference>
<comment type="caution">
    <text evidence="4">The sequence shown here is derived from an EMBL/GenBank/DDBJ whole genome shotgun (WGS) entry which is preliminary data.</text>
</comment>
<organism evidence="4 5">
    <name type="scientific">Cellulomonas carbonis T26</name>
    <dbReference type="NCBI Taxonomy" id="947969"/>
    <lineage>
        <taxon>Bacteria</taxon>
        <taxon>Bacillati</taxon>
        <taxon>Actinomycetota</taxon>
        <taxon>Actinomycetes</taxon>
        <taxon>Micrococcales</taxon>
        <taxon>Cellulomonadaceae</taxon>
        <taxon>Cellulomonas</taxon>
    </lineage>
</organism>
<evidence type="ECO:0000313" key="4">
    <source>
        <dbReference type="EMBL" id="KGM09722.1"/>
    </source>
</evidence>
<protein>
    <submittedName>
        <fullName evidence="4">TetR family transcriptional regulator</fullName>
    </submittedName>
</protein>
<dbReference type="InterPro" id="IPR009057">
    <property type="entry name" value="Homeodomain-like_sf"/>
</dbReference>
<dbReference type="Pfam" id="PF00440">
    <property type="entry name" value="TetR_N"/>
    <property type="match status" value="1"/>
</dbReference>
<evidence type="ECO:0000313" key="5">
    <source>
        <dbReference type="Proteomes" id="UP000029839"/>
    </source>
</evidence>
<reference evidence="4 5" key="1">
    <citation type="submission" date="2013-08" db="EMBL/GenBank/DDBJ databases">
        <title>Genome sequencing of Cellulomonas carbonis T26.</title>
        <authorList>
            <person name="Chen F."/>
            <person name="Li Y."/>
            <person name="Wang G."/>
        </authorList>
    </citation>
    <scope>NUCLEOTIDE SEQUENCE [LARGE SCALE GENOMIC DNA]</scope>
    <source>
        <strain evidence="4 5">T26</strain>
    </source>
</reference>
<name>A0A0A0BQ26_9CELL</name>
<dbReference type="PANTHER" id="PTHR30055">
    <property type="entry name" value="HTH-TYPE TRANSCRIPTIONAL REGULATOR RUTR"/>
    <property type="match status" value="1"/>
</dbReference>
<accession>A0A0A0BQ26</accession>
<keyword evidence="1 2" id="KW-0238">DNA-binding</keyword>
<dbReference type="OrthoDB" id="3403733at2"/>
<proteinExistence type="predicted"/>